<feature type="transmembrane region" description="Helical" evidence="10">
    <location>
        <begin position="12"/>
        <end position="33"/>
    </location>
</feature>
<evidence type="ECO:0000256" key="9">
    <source>
        <dbReference type="ARBA" id="ARBA00023136"/>
    </source>
</evidence>
<feature type="transmembrane region" description="Helical" evidence="10">
    <location>
        <begin position="91"/>
        <end position="111"/>
    </location>
</feature>
<dbReference type="Bgee" id="ENSRNOG00000029158">
    <property type="expression patterns" value="Expressed in testis"/>
</dbReference>
<keyword evidence="5" id="KW-1003">Cell membrane</keyword>
<dbReference type="Proteomes" id="UP000002494">
    <property type="component" value="Chromosome X"/>
</dbReference>
<keyword evidence="9 10" id="KW-0472">Membrane</keyword>
<comment type="subcellular location">
    <subcellularLocation>
        <location evidence="1">Cell junction</location>
        <location evidence="1">Tight junction</location>
    </subcellularLocation>
    <subcellularLocation>
        <location evidence="2">Cell membrane</location>
        <topology evidence="2">Multi-pass membrane protein</topology>
    </subcellularLocation>
</comment>
<evidence type="ECO:0000256" key="3">
    <source>
        <dbReference type="ARBA" id="ARBA00008295"/>
    </source>
</evidence>
<comment type="similarity">
    <text evidence="3">Belongs to the claudin family.</text>
</comment>
<dbReference type="KEGG" id="rno:100362173"/>
<feature type="transmembrane region" description="Helical" evidence="10">
    <location>
        <begin position="175"/>
        <end position="197"/>
    </location>
</feature>
<dbReference type="Ensembl" id="ENSRNOT00000040825.6">
    <property type="protein sequence ID" value="ENSRNOP00000071502.1"/>
    <property type="gene ID" value="ENSRNOG00000029158.6"/>
</dbReference>
<dbReference type="GO" id="GO:0007155">
    <property type="term" value="P:cell adhesion"/>
    <property type="evidence" value="ECO:0000318"/>
    <property type="project" value="GO_Central"/>
</dbReference>
<evidence type="ECO:0000313" key="13">
    <source>
        <dbReference type="RGD" id="2318711"/>
    </source>
</evidence>
<keyword evidence="8 10" id="KW-1133">Transmembrane helix</keyword>
<organism evidence="11 12">
    <name type="scientific">Rattus norvegicus</name>
    <name type="common">Rat</name>
    <dbReference type="NCBI Taxonomy" id="10116"/>
    <lineage>
        <taxon>Eukaryota</taxon>
        <taxon>Metazoa</taxon>
        <taxon>Chordata</taxon>
        <taxon>Craniata</taxon>
        <taxon>Vertebrata</taxon>
        <taxon>Euteleostomi</taxon>
        <taxon>Mammalia</taxon>
        <taxon>Eutheria</taxon>
        <taxon>Euarchontoglires</taxon>
        <taxon>Glires</taxon>
        <taxon>Rodentia</taxon>
        <taxon>Myomorpha</taxon>
        <taxon>Muroidea</taxon>
        <taxon>Muridae</taxon>
        <taxon>Murinae</taxon>
        <taxon>Rattus</taxon>
    </lineage>
</organism>
<dbReference type="Ensembl" id="ENSRNOT00000114722.2">
    <property type="protein sequence ID" value="ENSRNOP00000078856.1"/>
    <property type="gene ID" value="ENSRNOG00000029158.6"/>
</dbReference>
<evidence type="ECO:0000256" key="6">
    <source>
        <dbReference type="ARBA" id="ARBA00022692"/>
    </source>
</evidence>
<evidence type="ECO:0000256" key="5">
    <source>
        <dbReference type="ARBA" id="ARBA00022475"/>
    </source>
</evidence>
<evidence type="ECO:0000256" key="4">
    <source>
        <dbReference type="ARBA" id="ARBA00022427"/>
    </source>
</evidence>
<dbReference type="GeneTree" id="ENSGT00390000005717"/>
<dbReference type="RefSeq" id="XP_002730287.1">
    <property type="nucleotide sequence ID" value="XM_002730241.6"/>
</dbReference>
<dbReference type="RGD" id="2318711">
    <property type="gene designation" value="Cldn34b4"/>
</dbReference>
<evidence type="ECO:0000313" key="11">
    <source>
        <dbReference type="Ensembl" id="ENSRNOP00000071502.1"/>
    </source>
</evidence>
<accession>A0A0G2K0M2</accession>
<protein>
    <submittedName>
        <fullName evidence="11">Claudin 34B4</fullName>
    </submittedName>
</protein>
<evidence type="ECO:0000256" key="8">
    <source>
        <dbReference type="ARBA" id="ARBA00022989"/>
    </source>
</evidence>
<dbReference type="GO" id="GO:0005886">
    <property type="term" value="C:plasma membrane"/>
    <property type="evidence" value="ECO:0000318"/>
    <property type="project" value="GO_Central"/>
</dbReference>
<evidence type="ECO:0000313" key="12">
    <source>
        <dbReference type="Proteomes" id="UP000002494"/>
    </source>
</evidence>
<dbReference type="GeneID" id="100362173"/>
<reference evidence="11" key="2">
    <citation type="submission" date="2025-05" db="UniProtKB">
        <authorList>
            <consortium name="Ensembl"/>
        </authorList>
    </citation>
    <scope>IDENTIFICATION</scope>
    <source>
        <strain evidence="11">Brown Norway</strain>
    </source>
</reference>
<keyword evidence="12" id="KW-1185">Reference proteome</keyword>
<dbReference type="GO" id="GO:0005923">
    <property type="term" value="C:bicellular tight junction"/>
    <property type="evidence" value="ECO:0000318"/>
    <property type="project" value="GO_Central"/>
</dbReference>
<dbReference type="PANTHER" id="PTHR12002">
    <property type="entry name" value="CLAUDIN"/>
    <property type="match status" value="1"/>
</dbReference>
<dbReference type="OrthoDB" id="9895009at2759"/>
<keyword evidence="6 10" id="KW-0812">Transmembrane</keyword>
<evidence type="ECO:0000256" key="10">
    <source>
        <dbReference type="SAM" id="Phobius"/>
    </source>
</evidence>
<evidence type="ECO:0000256" key="2">
    <source>
        <dbReference type="ARBA" id="ARBA00004651"/>
    </source>
</evidence>
<dbReference type="SMR" id="A0A0G2K0M2"/>
<gene>
    <name evidence="11 13" type="primary">Cldn34b4</name>
    <name evidence="13" type="synonym">LOC100362173</name>
</gene>
<evidence type="ECO:0000256" key="1">
    <source>
        <dbReference type="ARBA" id="ARBA00004435"/>
    </source>
</evidence>
<dbReference type="GO" id="GO:0070830">
    <property type="term" value="P:bicellular tight junction assembly"/>
    <property type="evidence" value="ECO:0000318"/>
    <property type="project" value="GO_Central"/>
</dbReference>
<dbReference type="AlphaFoldDB" id="A0A0G2K0M2"/>
<reference evidence="11 12" key="1">
    <citation type="journal article" date="2004" name="Nature">
        <title>Genome sequence of the Brown Norway rat yields insights into mammalian evolution.</title>
        <authorList>
            <consortium name="Rat Genome Sequencing Project Consortium"/>
            <person name="Gibbs R.A."/>
            <person name="Weinstock G.M."/>
            <person name="Metzker M.L."/>
            <person name="Muzny D.M."/>
            <person name="Sodergren E.J."/>
            <person name="Scherer S."/>
            <person name="Scott G."/>
            <person name="Steffen D."/>
            <person name="Worley K.C."/>
            <person name="Burch P.E."/>
            <person name="Okwuonu G."/>
            <person name="Hines S."/>
            <person name="Lewis L."/>
            <person name="Deramo C."/>
            <person name="Delgado O."/>
            <person name="Dugan-Rocha S."/>
            <person name="Miner G."/>
            <person name="Morgan M."/>
            <person name="Hawes A."/>
            <person name="Gill R."/>
            <person name="Holt R.A."/>
            <person name="Adams M.D."/>
            <person name="Amanatides P.G."/>
            <person name="Baden-Tillson H."/>
            <person name="Barnstead M."/>
            <person name="Chin S."/>
            <person name="Evans C.A."/>
            <person name="Ferriera S."/>
            <person name="Fosler C."/>
            <person name="Glodek A."/>
            <person name="Gu Z."/>
            <person name="Jennings D."/>
            <person name="Kraft C.L."/>
            <person name="Nguyen T."/>
            <person name="Pfannkoch C.M."/>
            <person name="Sitter C."/>
            <person name="Sutton G.G."/>
            <person name="Venter J.C."/>
            <person name="Woodage T."/>
            <person name="Smith D."/>
            <person name="Lee H.-M."/>
            <person name="Gustafson E."/>
            <person name="Cahill P."/>
            <person name="Kana A."/>
            <person name="Doucette-Stamm L."/>
            <person name="Weinstock K."/>
            <person name="Fechtel K."/>
            <person name="Weiss R.B."/>
            <person name="Dunn D.M."/>
            <person name="Green E.D."/>
            <person name="Blakesley R.W."/>
            <person name="Bouffard G.G."/>
            <person name="De Jong P.J."/>
            <person name="Osoegawa K."/>
            <person name="Zhu B."/>
            <person name="Marra M."/>
            <person name="Schein J."/>
            <person name="Bosdet I."/>
            <person name="Fjell C."/>
            <person name="Jones S."/>
            <person name="Krzywinski M."/>
            <person name="Mathewson C."/>
            <person name="Siddiqui A."/>
            <person name="Wye N."/>
            <person name="McPherson J."/>
            <person name="Zhao S."/>
            <person name="Fraser C.M."/>
            <person name="Shetty J."/>
            <person name="Shatsman S."/>
            <person name="Geer K."/>
            <person name="Chen Y."/>
            <person name="Abramzon S."/>
            <person name="Nierman W.C."/>
            <person name="Havlak P.H."/>
            <person name="Chen R."/>
            <person name="Durbin K.J."/>
            <person name="Egan A."/>
            <person name="Ren Y."/>
            <person name="Song X.-Z."/>
            <person name="Li B."/>
            <person name="Liu Y."/>
            <person name="Qin X."/>
            <person name="Cawley S."/>
            <person name="Cooney A.J."/>
            <person name="D'Souza L.M."/>
            <person name="Martin K."/>
            <person name="Wu J.Q."/>
            <person name="Gonzalez-Garay M.L."/>
            <person name="Jackson A.R."/>
            <person name="Kalafus K.J."/>
            <person name="McLeod M.P."/>
            <person name="Milosavljevic A."/>
            <person name="Virk D."/>
            <person name="Volkov A."/>
            <person name="Wheeler D.A."/>
            <person name="Zhang Z."/>
            <person name="Bailey J.A."/>
            <person name="Eichler E.E."/>
            <person name="Tuzun E."/>
            <person name="Birney E."/>
            <person name="Mongin E."/>
            <person name="Ureta-Vidal A."/>
            <person name="Woodwark C."/>
            <person name="Zdobnov E."/>
            <person name="Bork P."/>
            <person name="Suyama M."/>
            <person name="Torrents D."/>
            <person name="Alexandersson M."/>
            <person name="Trask B.J."/>
            <person name="Young J.M."/>
            <person name="Huang H."/>
            <person name="Wang H."/>
            <person name="Xing H."/>
            <person name="Daniels S."/>
            <person name="Gietzen D."/>
            <person name="Schmidt J."/>
            <person name="Stevens K."/>
            <person name="Vitt U."/>
            <person name="Wingrove J."/>
            <person name="Camara F."/>
            <person name="Mar Alba M."/>
            <person name="Abril J.F."/>
            <person name="Guigo R."/>
            <person name="Smit A."/>
            <person name="Dubchak I."/>
            <person name="Rubin E.M."/>
            <person name="Couronne O."/>
            <person name="Poliakov A."/>
            <person name="Huebner N."/>
            <person name="Ganten D."/>
            <person name="Goesele C."/>
            <person name="Hummel O."/>
            <person name="Kreitler T."/>
            <person name="Lee Y.-A."/>
            <person name="Monti J."/>
            <person name="Schulz H."/>
            <person name="Zimdahl H."/>
            <person name="Himmelbauer H."/>
            <person name="Lehrach H."/>
            <person name="Jacob H.J."/>
            <person name="Bromberg S."/>
            <person name="Gullings-Handley J."/>
            <person name="Jensen-Seaman M.I."/>
            <person name="Kwitek A.E."/>
            <person name="Lazar J."/>
            <person name="Pasko D."/>
            <person name="Tonellato P.J."/>
            <person name="Twigger S."/>
            <person name="Ponting C.P."/>
            <person name="Duarte J.M."/>
            <person name="Rice S."/>
            <person name="Goodstadt L."/>
            <person name="Beatson S.A."/>
            <person name="Emes R.D."/>
            <person name="Winter E.E."/>
            <person name="Webber C."/>
            <person name="Brandt P."/>
            <person name="Nyakatura G."/>
            <person name="Adetobi M."/>
            <person name="Chiaromonte F."/>
            <person name="Elnitski L."/>
            <person name="Eswara P."/>
            <person name="Hardison R.C."/>
            <person name="Hou M."/>
            <person name="Kolbe D."/>
            <person name="Makova K."/>
            <person name="Miller W."/>
            <person name="Nekrutenko A."/>
            <person name="Riemer C."/>
            <person name="Schwartz S."/>
            <person name="Taylor J."/>
            <person name="Yang S."/>
            <person name="Zhang Y."/>
            <person name="Lindpaintner K."/>
            <person name="Andrews T.D."/>
            <person name="Caccamo M."/>
            <person name="Clamp M."/>
            <person name="Clarke L."/>
            <person name="Curwen V."/>
            <person name="Durbin R.M."/>
            <person name="Eyras E."/>
            <person name="Searle S.M."/>
            <person name="Cooper G.M."/>
            <person name="Batzoglou S."/>
            <person name="Brudno M."/>
            <person name="Sidow A."/>
            <person name="Stone E.A."/>
            <person name="Payseur B.A."/>
            <person name="Bourque G."/>
            <person name="Lopez-Otin C."/>
            <person name="Puente X.S."/>
            <person name="Chakrabarti K."/>
            <person name="Chatterji S."/>
            <person name="Dewey C."/>
            <person name="Pachter L."/>
            <person name="Bray N."/>
            <person name="Yap V.B."/>
            <person name="Caspi A."/>
            <person name="Tesler G."/>
            <person name="Pevzner P.A."/>
            <person name="Haussler D."/>
            <person name="Roskin K.M."/>
            <person name="Baertsch R."/>
            <person name="Clawson H."/>
            <person name="Furey T.S."/>
            <person name="Hinrichs A.S."/>
            <person name="Karolchik D."/>
            <person name="Kent W.J."/>
            <person name="Rosenbloom K.R."/>
            <person name="Trumbower H."/>
            <person name="Weirauch M."/>
            <person name="Cooper D.N."/>
            <person name="Stenson P.D."/>
            <person name="Ma B."/>
            <person name="Brent M."/>
            <person name="Arumugam M."/>
            <person name="Shteynberg D."/>
            <person name="Copley R.R."/>
            <person name="Taylor M.S."/>
            <person name="Riethman H."/>
            <person name="Mudunuri U."/>
            <person name="Peterson J."/>
            <person name="Guyer M."/>
            <person name="Felsenfeld A."/>
            <person name="Old S."/>
            <person name="Mockrin S."/>
            <person name="Collins F.S."/>
        </authorList>
    </citation>
    <scope>NUCLEOTIDE SEQUENCE [LARGE SCALE GENOMIC DNA]</scope>
    <source>
        <strain evidence="11 12">Brown Norway</strain>
    </source>
</reference>
<dbReference type="CTD" id="619294"/>
<keyword evidence="4" id="KW-0796">Tight junction</keyword>
<dbReference type="GO" id="GO:0005198">
    <property type="term" value="F:structural molecule activity"/>
    <property type="evidence" value="ECO:0007669"/>
    <property type="project" value="InterPro"/>
</dbReference>
<dbReference type="Pfam" id="PF13903">
    <property type="entry name" value="Claudin_2"/>
    <property type="match status" value="1"/>
</dbReference>
<feature type="transmembrane region" description="Helical" evidence="10">
    <location>
        <begin position="132"/>
        <end position="155"/>
    </location>
</feature>
<dbReference type="InterPro" id="IPR006187">
    <property type="entry name" value="Claudin"/>
</dbReference>
<keyword evidence="7" id="KW-0965">Cell junction</keyword>
<dbReference type="RefSeq" id="XP_006257019.1">
    <property type="nucleotide sequence ID" value="XM_006256957.5"/>
</dbReference>
<dbReference type="InterPro" id="IPR004031">
    <property type="entry name" value="PMP22/EMP/MP20/Claudin"/>
</dbReference>
<dbReference type="OMA" id="HVSSGYK"/>
<evidence type="ECO:0000256" key="7">
    <source>
        <dbReference type="ARBA" id="ARBA00022949"/>
    </source>
</evidence>
<dbReference type="AGR" id="RGD:2318711"/>
<name>A0A0G2K0M2_RAT</name>
<sequence>MLIKKRYNSQMGGFALTTLAWIICCISIGLPQWRVWHFQDPEVFKPTTAFVGMWRVCTFQHNDNFSNIRICHRYNYHDTFIPLDIRVTQQLLLVASFLGLVGKATTIISLWNVCGGRVRTNTTYNPFGLSGILNIIASSFLCLAVLFNYISIILQEGIVFPPSFNVPSQPDTQEIGSAMALAIIAAVFFLLSGTILLTSTFPREKPMHSKY</sequence>
<dbReference type="Gene3D" id="1.20.140.150">
    <property type="match status" value="1"/>
</dbReference>
<proteinExistence type="inferred from homology"/>